<reference evidence="2 3" key="1">
    <citation type="journal article" date="2015" name="PLoS Pathog.">
        <title>Leptomonas seymouri: Adaptations to the Dixenous Life Cycle Analyzed by Genome Sequencing, Transcriptome Profiling and Co-infection with Leishmania donovani.</title>
        <authorList>
            <person name="Kraeva N."/>
            <person name="Butenko A."/>
            <person name="Hlavacova J."/>
            <person name="Kostygov A."/>
            <person name="Myskova J."/>
            <person name="Grybchuk D."/>
            <person name="Lestinova T."/>
            <person name="Votypka J."/>
            <person name="Volf P."/>
            <person name="Opperdoes F."/>
            <person name="Flegontov P."/>
            <person name="Lukes J."/>
            <person name="Yurchenko V."/>
        </authorList>
    </citation>
    <scope>NUCLEOTIDE SEQUENCE [LARGE SCALE GENOMIC DNA]</scope>
    <source>
        <strain evidence="2 3">ATCC 30220</strain>
    </source>
</reference>
<name>A0A0N1HZ03_LEPSE</name>
<accession>A0A0N1HZ03</accession>
<dbReference type="VEuPathDB" id="TriTrypDB:Lsey_1038_0010"/>
<protein>
    <recommendedName>
        <fullName evidence="4">EGF-like domain-containing protein</fullName>
    </recommendedName>
</protein>
<dbReference type="AlphaFoldDB" id="A0A0N1HZ03"/>
<proteinExistence type="predicted"/>
<evidence type="ECO:0008006" key="4">
    <source>
        <dbReference type="Google" id="ProtNLM"/>
    </source>
</evidence>
<dbReference type="EMBL" id="LJSK01001034">
    <property type="protein sequence ID" value="KPI82431.1"/>
    <property type="molecule type" value="Genomic_DNA"/>
</dbReference>
<evidence type="ECO:0000256" key="1">
    <source>
        <dbReference type="SAM" id="Phobius"/>
    </source>
</evidence>
<organism evidence="2 3">
    <name type="scientific">Leptomonas seymouri</name>
    <dbReference type="NCBI Taxonomy" id="5684"/>
    <lineage>
        <taxon>Eukaryota</taxon>
        <taxon>Discoba</taxon>
        <taxon>Euglenozoa</taxon>
        <taxon>Kinetoplastea</taxon>
        <taxon>Metakinetoplastina</taxon>
        <taxon>Trypanosomatida</taxon>
        <taxon>Trypanosomatidae</taxon>
        <taxon>Leishmaniinae</taxon>
        <taxon>Leptomonas</taxon>
    </lineage>
</organism>
<evidence type="ECO:0000313" key="2">
    <source>
        <dbReference type="EMBL" id="KPI82431.1"/>
    </source>
</evidence>
<keyword evidence="1" id="KW-0472">Membrane</keyword>
<keyword evidence="1" id="KW-1133">Transmembrane helix</keyword>
<feature type="transmembrane region" description="Helical" evidence="1">
    <location>
        <begin position="105"/>
        <end position="128"/>
    </location>
</feature>
<keyword evidence="3" id="KW-1185">Reference proteome</keyword>
<comment type="caution">
    <text evidence="2">The sequence shown here is derived from an EMBL/GenBank/DDBJ whole genome shotgun (WGS) entry which is preliminary data.</text>
</comment>
<evidence type="ECO:0000313" key="3">
    <source>
        <dbReference type="Proteomes" id="UP000038009"/>
    </source>
</evidence>
<sequence>MGCNAVGGRCRGGVCLCVDGWEGENCDVPPVDRCRAYSLDGCAVCGQHAGCEFCFDSTCFNTSLRGTASGYVCSYSTPAADTRACRTYAEHGLTYLEGESTDGKVVLALLCIIVVVSAGFAFGCWWSALRNRRVTSLLAALAVVGEPNFRRPFMDRVVLKVAFLRQRFRKAPVVAVPLKQVSLKALFRRRAGMERREEPP</sequence>
<keyword evidence="1" id="KW-0812">Transmembrane</keyword>
<dbReference type="Proteomes" id="UP000038009">
    <property type="component" value="Unassembled WGS sequence"/>
</dbReference>
<gene>
    <name evidence="2" type="ORF">ABL78_8559</name>
</gene>
<dbReference type="OMA" id="ANCEVRC"/>